<dbReference type="AlphaFoldDB" id="A0A9Q0RQM9"/>
<evidence type="ECO:0000313" key="3">
    <source>
        <dbReference type="EMBL" id="KAJ6222984.1"/>
    </source>
</evidence>
<evidence type="ECO:0000256" key="1">
    <source>
        <dbReference type="SAM" id="MobiDB-lite"/>
    </source>
</evidence>
<name>A0A9Q0RQM9_BLOTA</name>
<reference evidence="3" key="1">
    <citation type="submission" date="2022-12" db="EMBL/GenBank/DDBJ databases">
        <title>Genome assemblies of Blomia tropicalis.</title>
        <authorList>
            <person name="Cui Y."/>
        </authorList>
    </citation>
    <scope>NUCLEOTIDE SEQUENCE</scope>
    <source>
        <tissue evidence="3">Adult mites</tissue>
    </source>
</reference>
<sequence>MDNNNNKSIIIIIINRIGEAKVIVSIMKRVNCQLIRMQCDVFEPDESIYYCFIYLILYRAAVLFESLPYCVPTISETGPNEAMSSAVDNKIDKLDPIDSKIIGSTNEQMDNLIGIVSHHSNESKYLNDDHHHQMNREKNYQSYGHKRMDQYNSADQSDYELERNRIGSSSTRRRTKKVLIQTRSCYCAMERESDSNVSNSETNVVHVNLTASETIVLHLIITSCPTTDTDDGDEPLQMSDHVDSLELSRTNYAIEEHHEEILATPSNLTLNRSNGESNVNTRLDTNTVTIKSKNNHGKTNHHHHNNNKRRKGNKKGKALANKTKSMEAVDVNTFINLTSSSTTTTTTTTMKSMTIDNSPTVCILWVDNPTDYNFKLDKIEPSMEWPLSEKHHDSIDFTSTIDLIDYLHKFPFLVVRNGQMSIDPRMNIENRTQTHYLRSSHLRFEALSSINVTLRFKRSTSTSSIHSHPSLTKHLPVNNSDHWTIALNTFHTVFNRSITFIANKLINYESSSTESPLSHWSPFHITSMLLSLFIIVTLIIYAVIAVYGHKMVHHHHHQQQERIVQIRTPPPDDDSSMVCHQIGEQSNAVVESSQIGRHESLTSFNVEQQSLEIDYYDYAVPLMMVHSNECLQPIKPSPNENETVNINGVNGPIETIFTAKQLVAVGHVATIRRSLEIRMQQHDQLPPPPPHAEAFRTLPIKVNPTNRNITTNVSVGSLPTTTIITTTTTSTVTNTFNTSTSTRGMINDHIGNVDSSSSASISTLTRLSFTKPPVLLSTFGQRANNQ</sequence>
<dbReference type="EMBL" id="JAPWDV010000001">
    <property type="protein sequence ID" value="KAJ6222984.1"/>
    <property type="molecule type" value="Genomic_DNA"/>
</dbReference>
<feature type="region of interest" description="Disordered" evidence="1">
    <location>
        <begin position="290"/>
        <end position="319"/>
    </location>
</feature>
<keyword evidence="4" id="KW-1185">Reference proteome</keyword>
<protein>
    <submittedName>
        <fullName evidence="3">Uncharacterized protein</fullName>
    </submittedName>
</protein>
<gene>
    <name evidence="3" type="ORF">RDWZM_001529</name>
</gene>
<keyword evidence="2" id="KW-0472">Membrane</keyword>
<comment type="caution">
    <text evidence="3">The sequence shown here is derived from an EMBL/GenBank/DDBJ whole genome shotgun (WGS) entry which is preliminary data.</text>
</comment>
<proteinExistence type="predicted"/>
<accession>A0A9Q0RQM9</accession>
<dbReference type="Proteomes" id="UP001142055">
    <property type="component" value="Chromosome 1"/>
</dbReference>
<keyword evidence="2" id="KW-1133">Transmembrane helix</keyword>
<feature type="transmembrane region" description="Helical" evidence="2">
    <location>
        <begin position="528"/>
        <end position="548"/>
    </location>
</feature>
<evidence type="ECO:0000313" key="4">
    <source>
        <dbReference type="Proteomes" id="UP001142055"/>
    </source>
</evidence>
<keyword evidence="2" id="KW-0812">Transmembrane</keyword>
<evidence type="ECO:0000256" key="2">
    <source>
        <dbReference type="SAM" id="Phobius"/>
    </source>
</evidence>
<feature type="compositionally biased region" description="Basic residues" evidence="1">
    <location>
        <begin position="293"/>
        <end position="317"/>
    </location>
</feature>
<organism evidence="3 4">
    <name type="scientific">Blomia tropicalis</name>
    <name type="common">Mite</name>
    <dbReference type="NCBI Taxonomy" id="40697"/>
    <lineage>
        <taxon>Eukaryota</taxon>
        <taxon>Metazoa</taxon>
        <taxon>Ecdysozoa</taxon>
        <taxon>Arthropoda</taxon>
        <taxon>Chelicerata</taxon>
        <taxon>Arachnida</taxon>
        <taxon>Acari</taxon>
        <taxon>Acariformes</taxon>
        <taxon>Sarcoptiformes</taxon>
        <taxon>Astigmata</taxon>
        <taxon>Glycyphagoidea</taxon>
        <taxon>Echimyopodidae</taxon>
        <taxon>Blomia</taxon>
    </lineage>
</organism>